<feature type="chain" id="PRO_5029766603" evidence="1">
    <location>
        <begin position="25"/>
        <end position="189"/>
    </location>
</feature>
<keyword evidence="3" id="KW-1185">Reference proteome</keyword>
<dbReference type="Proteomes" id="UP000593565">
    <property type="component" value="Unassembled WGS sequence"/>
</dbReference>
<sequence length="189" mass="21252">MHCCVRLNFTTSALFPIFCATTAAVSEILELRFVIQDAQSFFRVFSSKSTTLDALASRISVFIEQPTNPTQNLRERLPVHRPSHHDLVFQCGADCSDGKQLSARYVSIEPDERKLLNATNVLGLMVDTILREGFRLISTRTVSPEEKIECYTFERRGTVNILINDPYKADVSPVSKQTAKSTKKGKSHK</sequence>
<dbReference type="EMBL" id="JAAGNN010000021">
    <property type="protein sequence ID" value="KAF4075188.1"/>
    <property type="molecule type" value="Genomic_DNA"/>
</dbReference>
<organism evidence="2 3">
    <name type="scientific">Ameiurus melas</name>
    <name type="common">Black bullhead</name>
    <name type="synonym">Silurus melas</name>
    <dbReference type="NCBI Taxonomy" id="219545"/>
    <lineage>
        <taxon>Eukaryota</taxon>
        <taxon>Metazoa</taxon>
        <taxon>Chordata</taxon>
        <taxon>Craniata</taxon>
        <taxon>Vertebrata</taxon>
        <taxon>Euteleostomi</taxon>
        <taxon>Actinopterygii</taxon>
        <taxon>Neopterygii</taxon>
        <taxon>Teleostei</taxon>
        <taxon>Ostariophysi</taxon>
        <taxon>Siluriformes</taxon>
        <taxon>Ictaluridae</taxon>
        <taxon>Ameiurus</taxon>
    </lineage>
</organism>
<gene>
    <name evidence="2" type="ORF">AMELA_G00231670</name>
</gene>
<evidence type="ECO:0000313" key="2">
    <source>
        <dbReference type="EMBL" id="KAF4075188.1"/>
    </source>
</evidence>
<reference evidence="2 3" key="1">
    <citation type="submission" date="2020-02" db="EMBL/GenBank/DDBJ databases">
        <title>A chromosome-scale genome assembly of the black bullhead catfish (Ameiurus melas).</title>
        <authorList>
            <person name="Wen M."/>
            <person name="Zham M."/>
            <person name="Cabau C."/>
            <person name="Klopp C."/>
            <person name="Donnadieu C."/>
            <person name="Roques C."/>
            <person name="Bouchez O."/>
            <person name="Lampietro C."/>
            <person name="Jouanno E."/>
            <person name="Herpin A."/>
            <person name="Louis A."/>
            <person name="Berthelot C."/>
            <person name="Parey E."/>
            <person name="Roest-Crollius H."/>
            <person name="Braasch I."/>
            <person name="Postlethwait J."/>
            <person name="Robinson-Rechavi M."/>
            <person name="Echchiki A."/>
            <person name="Begum T."/>
            <person name="Montfort J."/>
            <person name="Schartl M."/>
            <person name="Bobe J."/>
            <person name="Guiguen Y."/>
        </authorList>
    </citation>
    <scope>NUCLEOTIDE SEQUENCE [LARGE SCALE GENOMIC DNA]</scope>
    <source>
        <strain evidence="2">M_S1</strain>
        <tissue evidence="2">Blood</tissue>
    </source>
</reference>
<accession>A0A7J6A168</accession>
<proteinExistence type="predicted"/>
<feature type="signal peptide" evidence="1">
    <location>
        <begin position="1"/>
        <end position="24"/>
    </location>
</feature>
<evidence type="ECO:0000313" key="3">
    <source>
        <dbReference type="Proteomes" id="UP000593565"/>
    </source>
</evidence>
<comment type="caution">
    <text evidence="2">The sequence shown here is derived from an EMBL/GenBank/DDBJ whole genome shotgun (WGS) entry which is preliminary data.</text>
</comment>
<evidence type="ECO:0000256" key="1">
    <source>
        <dbReference type="SAM" id="SignalP"/>
    </source>
</evidence>
<keyword evidence="1" id="KW-0732">Signal</keyword>
<protein>
    <submittedName>
        <fullName evidence="2">Uncharacterized protein</fullName>
    </submittedName>
</protein>
<dbReference type="AlphaFoldDB" id="A0A7J6A168"/>
<name>A0A7J6A168_AMEME</name>